<evidence type="ECO:0000313" key="4">
    <source>
        <dbReference type="Proteomes" id="UP001342826"/>
    </source>
</evidence>
<dbReference type="InterPro" id="IPR025711">
    <property type="entry name" value="PepSY"/>
</dbReference>
<evidence type="ECO:0000259" key="2">
    <source>
        <dbReference type="Pfam" id="PF03413"/>
    </source>
</evidence>
<proteinExistence type="predicted"/>
<keyword evidence="1" id="KW-1133">Transmembrane helix</keyword>
<dbReference type="EMBL" id="JARTFS010000020">
    <property type="protein sequence ID" value="MED4403918.1"/>
    <property type="molecule type" value="Genomic_DNA"/>
</dbReference>
<gene>
    <name evidence="3" type="ORF">P9271_21700</name>
</gene>
<reference evidence="3 4" key="1">
    <citation type="submission" date="2023-03" db="EMBL/GenBank/DDBJ databases">
        <title>Bacillus Genome Sequencing.</title>
        <authorList>
            <person name="Dunlap C."/>
        </authorList>
    </citation>
    <scope>NUCLEOTIDE SEQUENCE [LARGE SCALE GENOMIC DNA]</scope>
    <source>
        <strain evidence="3 4">NRS-1717</strain>
    </source>
</reference>
<feature type="domain" description="PepSY" evidence="2">
    <location>
        <begin position="166"/>
        <end position="222"/>
    </location>
</feature>
<comment type="caution">
    <text evidence="3">The sequence shown here is derived from an EMBL/GenBank/DDBJ whole genome shotgun (WGS) entry which is preliminary data.</text>
</comment>
<accession>A0ABU6P4E0</accession>
<feature type="domain" description="PepSY" evidence="2">
    <location>
        <begin position="36"/>
        <end position="87"/>
    </location>
</feature>
<keyword evidence="1" id="KW-0472">Membrane</keyword>
<feature type="transmembrane region" description="Helical" evidence="1">
    <location>
        <begin position="7"/>
        <end position="28"/>
    </location>
</feature>
<keyword evidence="4" id="KW-1185">Reference proteome</keyword>
<dbReference type="RefSeq" id="WP_328015903.1">
    <property type="nucleotide sequence ID" value="NZ_JARTFS010000020.1"/>
</dbReference>
<keyword evidence="1" id="KW-0812">Transmembrane</keyword>
<feature type="domain" description="PepSY" evidence="2">
    <location>
        <begin position="104"/>
        <end position="156"/>
    </location>
</feature>
<evidence type="ECO:0000313" key="3">
    <source>
        <dbReference type="EMBL" id="MED4403918.1"/>
    </source>
</evidence>
<organism evidence="3 4">
    <name type="scientific">Metabacillus fastidiosus</name>
    <dbReference type="NCBI Taxonomy" id="1458"/>
    <lineage>
        <taxon>Bacteria</taxon>
        <taxon>Bacillati</taxon>
        <taxon>Bacillota</taxon>
        <taxon>Bacilli</taxon>
        <taxon>Bacillales</taxon>
        <taxon>Bacillaceae</taxon>
        <taxon>Metabacillus</taxon>
    </lineage>
</organism>
<dbReference type="Proteomes" id="UP001342826">
    <property type="component" value="Unassembled WGS sequence"/>
</dbReference>
<dbReference type="Pfam" id="PF03413">
    <property type="entry name" value="PepSY"/>
    <property type="match status" value="3"/>
</dbReference>
<name>A0ABU6P4E0_9BACI</name>
<protein>
    <submittedName>
        <fullName evidence="3">PepSY domain-containing protein</fullName>
    </submittedName>
</protein>
<sequence length="234" mass="26162">MNNKKWIWIAGVSFIVILLLAISFKWWAPSSSAETLTEEEVVKIVLEKYPGKIVKTVKADNKFEIEMKRDKGTYHLQIDAKSGEVISLELVEKVQEQPLQPKQLTEEEAKAIAASEGTLESIDLIKEKDKSYYEAIVNKNHEKITLQLDTVTGEIIHSTKKRAAIITEQEAIAIASTEAAGKIDDIDLHDNADGTPYYLVEIEPEDGDDMVVQINAYTGEVKSVTLEDNAEDLD</sequence>
<dbReference type="Gene3D" id="3.10.450.40">
    <property type="match status" value="3"/>
</dbReference>
<evidence type="ECO:0000256" key="1">
    <source>
        <dbReference type="SAM" id="Phobius"/>
    </source>
</evidence>